<dbReference type="PIRSF" id="PIRSF021290">
    <property type="entry name" value="DUF1273"/>
    <property type="match status" value="1"/>
</dbReference>
<comment type="caution">
    <text evidence="1">The sequence shown here is derived from an EMBL/GenBank/DDBJ whole genome shotgun (WGS) entry which is preliminary data.</text>
</comment>
<dbReference type="RefSeq" id="WP_343782563.1">
    <property type="nucleotide sequence ID" value="NZ_BAAACZ010000009.1"/>
</dbReference>
<dbReference type="SUPFAM" id="SSF102405">
    <property type="entry name" value="MCP/YpsA-like"/>
    <property type="match status" value="1"/>
</dbReference>
<evidence type="ECO:0000313" key="1">
    <source>
        <dbReference type="EMBL" id="GAA0459194.1"/>
    </source>
</evidence>
<dbReference type="PANTHER" id="PTHR38440">
    <property type="entry name" value="UPF0398 PROTEIN YPSA"/>
    <property type="match status" value="1"/>
</dbReference>
<proteinExistence type="predicted"/>
<dbReference type="Gene3D" id="3.40.50.450">
    <property type="match status" value="1"/>
</dbReference>
<organism evidence="1 2">
    <name type="scientific">Alkalibacillus silvisoli</name>
    <dbReference type="NCBI Taxonomy" id="392823"/>
    <lineage>
        <taxon>Bacteria</taxon>
        <taxon>Bacillati</taxon>
        <taxon>Bacillota</taxon>
        <taxon>Bacilli</taxon>
        <taxon>Bacillales</taxon>
        <taxon>Bacillaceae</taxon>
        <taxon>Alkalibacillus</taxon>
    </lineage>
</organism>
<dbReference type="Proteomes" id="UP001500740">
    <property type="component" value="Unassembled WGS sequence"/>
</dbReference>
<dbReference type="NCBIfam" id="NF010181">
    <property type="entry name" value="PRK13660.1"/>
    <property type="match status" value="1"/>
</dbReference>
<dbReference type="EMBL" id="BAAACZ010000009">
    <property type="protein sequence ID" value="GAA0459194.1"/>
    <property type="molecule type" value="Genomic_DNA"/>
</dbReference>
<dbReference type="Pfam" id="PF06908">
    <property type="entry name" value="YpsA"/>
    <property type="match status" value="1"/>
</dbReference>
<evidence type="ECO:0000313" key="2">
    <source>
        <dbReference type="Proteomes" id="UP001500740"/>
    </source>
</evidence>
<reference evidence="2" key="1">
    <citation type="journal article" date="2019" name="Int. J. Syst. Evol. Microbiol.">
        <title>The Global Catalogue of Microorganisms (GCM) 10K type strain sequencing project: providing services to taxonomists for standard genome sequencing and annotation.</title>
        <authorList>
            <consortium name="The Broad Institute Genomics Platform"/>
            <consortium name="The Broad Institute Genome Sequencing Center for Infectious Disease"/>
            <person name="Wu L."/>
            <person name="Ma J."/>
        </authorList>
    </citation>
    <scope>NUCLEOTIDE SEQUENCE [LARGE SCALE GENOMIC DNA]</scope>
    <source>
        <strain evidence="2">JCM 14193</strain>
    </source>
</reference>
<keyword evidence="2" id="KW-1185">Reference proteome</keyword>
<gene>
    <name evidence="1" type="ORF">GCM10008935_13070</name>
</gene>
<accession>A0ABP3JQ77</accession>
<sequence>MDIKSLTATGYKPHELNIFNENDIKVQVIKEAIKRRLLPYVQAGLEWIVISGQPGVEMWAYDVIHSLKEDYNIRVAVIPPFVNQEKVWNEERQNKYQKMLAQADFTKPLSEKEYENPRQYQTRDRWLIEKTDGALILFEEEYGGSPKYFYRLVRQYQEEQSYESIIINAFELDDVAFDLQESGQLKQNDDKGD</sequence>
<name>A0ABP3JQ77_9BACI</name>
<dbReference type="InterPro" id="IPR010697">
    <property type="entry name" value="YspA"/>
</dbReference>
<dbReference type="PANTHER" id="PTHR38440:SF1">
    <property type="entry name" value="UPF0398 PROTEIN SPR0331"/>
    <property type="match status" value="1"/>
</dbReference>
<protein>
    <submittedName>
        <fullName evidence="1">DUF1273 domain-containing protein</fullName>
    </submittedName>
</protein>